<feature type="region of interest" description="Disordered" evidence="2">
    <location>
        <begin position="533"/>
        <end position="568"/>
    </location>
</feature>
<evidence type="ECO:0000256" key="1">
    <source>
        <dbReference type="SAM" id="Coils"/>
    </source>
</evidence>
<name>A0A4D6MIK2_VIGUN</name>
<proteinExistence type="predicted"/>
<dbReference type="AlphaFoldDB" id="A0A4D6MIK2"/>
<sequence>MLLEKDTASEVRWWLLGGGGTFSRTRCVIRSLPCGRILWEGVSTVQCVAWVLVKGRMSKRRWPIPGVVFGFTEVACSEAECRVLWDCYLYTFVPLCLDLRWLLPVRAWGRYLCALGAAISVRLGPLSVYAWGRYLCVLGAAICVRLGPLSLCVVAGAKCQDVSAGRLLYCDEDGFPKFPFYWTGAPARLDAVSKDGLDVKSRRVVDVLERLPSRVPGKWVVCCYLTDKPARDLCGVMAHHARKTGGEIDLFAKIRDKMGNAAKAEGQSQAPNLVGPVVDVYRPPTAKRPAPSKMKGVGKDRKRLRALAKTGGVGSSGSSNPDLGGFEKSKIQMRKGVEIKLSDPEVGVVEAADPGLVMRALNEYMARGLVLSRRVTTMLQEELSVGDKKKLVEEVASLKMLRESDQQSWAEEKKKLEAEVKKLKLSLTGAEKRLKAKQEEVDEVVATKEAAAEEAAGEIFSLQQAVYSEHVNGFQKALRQADFLYKEVSVSDCRFNVNLDVYDNRMLDVAEISRLRAERELAAGGNEEAVAVASPVDVEGVVPDGEDGEGDAEDGEEAVEEGNDEVAD</sequence>
<evidence type="ECO:0000313" key="4">
    <source>
        <dbReference type="Proteomes" id="UP000501690"/>
    </source>
</evidence>
<evidence type="ECO:0000313" key="3">
    <source>
        <dbReference type="EMBL" id="QCE00614.1"/>
    </source>
</evidence>
<protein>
    <submittedName>
        <fullName evidence="3">Uncharacterized protein</fullName>
    </submittedName>
</protein>
<feature type="compositionally biased region" description="Low complexity" evidence="2">
    <location>
        <begin position="533"/>
        <end position="543"/>
    </location>
</feature>
<dbReference type="EMBL" id="CP039351">
    <property type="protein sequence ID" value="QCE00614.1"/>
    <property type="molecule type" value="Genomic_DNA"/>
</dbReference>
<keyword evidence="4" id="KW-1185">Reference proteome</keyword>
<feature type="compositionally biased region" description="Acidic residues" evidence="2">
    <location>
        <begin position="544"/>
        <end position="568"/>
    </location>
</feature>
<feature type="coiled-coil region" evidence="1">
    <location>
        <begin position="406"/>
        <end position="454"/>
    </location>
</feature>
<gene>
    <name evidence="3" type="ORF">DEO72_LG7g1904</name>
</gene>
<reference evidence="3 4" key="1">
    <citation type="submission" date="2019-04" db="EMBL/GenBank/DDBJ databases">
        <title>An improved genome assembly and genetic linkage map for asparagus bean, Vigna unguiculata ssp. sesquipedialis.</title>
        <authorList>
            <person name="Xia Q."/>
            <person name="Zhang R."/>
            <person name="Dong Y."/>
        </authorList>
    </citation>
    <scope>NUCLEOTIDE SEQUENCE [LARGE SCALE GENOMIC DNA]</scope>
    <source>
        <tissue evidence="3">Leaf</tissue>
    </source>
</reference>
<dbReference type="Proteomes" id="UP000501690">
    <property type="component" value="Linkage Group LG7"/>
</dbReference>
<keyword evidence="1" id="KW-0175">Coiled coil</keyword>
<organism evidence="3 4">
    <name type="scientific">Vigna unguiculata</name>
    <name type="common">Cowpea</name>
    <dbReference type="NCBI Taxonomy" id="3917"/>
    <lineage>
        <taxon>Eukaryota</taxon>
        <taxon>Viridiplantae</taxon>
        <taxon>Streptophyta</taxon>
        <taxon>Embryophyta</taxon>
        <taxon>Tracheophyta</taxon>
        <taxon>Spermatophyta</taxon>
        <taxon>Magnoliopsida</taxon>
        <taxon>eudicotyledons</taxon>
        <taxon>Gunneridae</taxon>
        <taxon>Pentapetalae</taxon>
        <taxon>rosids</taxon>
        <taxon>fabids</taxon>
        <taxon>Fabales</taxon>
        <taxon>Fabaceae</taxon>
        <taxon>Papilionoideae</taxon>
        <taxon>50 kb inversion clade</taxon>
        <taxon>NPAAA clade</taxon>
        <taxon>indigoferoid/millettioid clade</taxon>
        <taxon>Phaseoleae</taxon>
        <taxon>Vigna</taxon>
    </lineage>
</organism>
<accession>A0A4D6MIK2</accession>
<evidence type="ECO:0000256" key="2">
    <source>
        <dbReference type="SAM" id="MobiDB-lite"/>
    </source>
</evidence>